<name>A0A4Q2D5P0_9AGAR</name>
<accession>A0A4Q2D5P0</accession>
<comment type="caution">
    <text evidence="1">The sequence shown here is derived from an EMBL/GenBank/DDBJ whole genome shotgun (WGS) entry which is preliminary data.</text>
</comment>
<evidence type="ECO:0000313" key="2">
    <source>
        <dbReference type="Proteomes" id="UP000290288"/>
    </source>
</evidence>
<organism evidence="1 2">
    <name type="scientific">Candolleomyces aberdarensis</name>
    <dbReference type="NCBI Taxonomy" id="2316362"/>
    <lineage>
        <taxon>Eukaryota</taxon>
        <taxon>Fungi</taxon>
        <taxon>Dikarya</taxon>
        <taxon>Basidiomycota</taxon>
        <taxon>Agaricomycotina</taxon>
        <taxon>Agaricomycetes</taxon>
        <taxon>Agaricomycetidae</taxon>
        <taxon>Agaricales</taxon>
        <taxon>Agaricineae</taxon>
        <taxon>Psathyrellaceae</taxon>
        <taxon>Candolleomyces</taxon>
    </lineage>
</organism>
<sequence>MGRPRKYNTKEEQCDAHRQYSKKYYNKNKWSINKSQRRSCRLNDHKAETPKAKATKIKASQDNIAKSAVRCPSKLDLAKKQIEDIPRKLRAHLNNKPKETLLADICARYQELYKAGEPHKGKLMIEREMAKFGLLFKELKDSRKEVLNLCGVGREYRQSKEVEQQIEEVVHALEELWEIVLLDPDQLVTNFWNGALDFQRVI</sequence>
<dbReference type="OrthoDB" id="2654423at2759"/>
<reference evidence="1 2" key="1">
    <citation type="submission" date="2019-01" db="EMBL/GenBank/DDBJ databases">
        <title>Draft genome sequence of Psathyrella aberdarensis IHI B618.</title>
        <authorList>
            <person name="Buettner E."/>
            <person name="Kellner H."/>
        </authorList>
    </citation>
    <scope>NUCLEOTIDE SEQUENCE [LARGE SCALE GENOMIC DNA]</scope>
    <source>
        <strain evidence="1 2">IHI B618</strain>
    </source>
</reference>
<proteinExistence type="predicted"/>
<gene>
    <name evidence="1" type="ORF">EST38_g12365</name>
</gene>
<keyword evidence="2" id="KW-1185">Reference proteome</keyword>
<dbReference type="AlphaFoldDB" id="A0A4Q2D5P0"/>
<dbReference type="Proteomes" id="UP000290288">
    <property type="component" value="Unassembled WGS sequence"/>
</dbReference>
<protein>
    <submittedName>
        <fullName evidence="1">Uncharacterized protein</fullName>
    </submittedName>
</protein>
<evidence type="ECO:0000313" key="1">
    <source>
        <dbReference type="EMBL" id="RXW13485.1"/>
    </source>
</evidence>
<dbReference type="EMBL" id="SDEE01000900">
    <property type="protein sequence ID" value="RXW13485.1"/>
    <property type="molecule type" value="Genomic_DNA"/>
</dbReference>